<dbReference type="GO" id="GO:0008776">
    <property type="term" value="F:acetate kinase activity"/>
    <property type="evidence" value="ECO:0007669"/>
    <property type="project" value="UniProtKB-UniRule"/>
</dbReference>
<comment type="function">
    <text evidence="9">Catalyzes the formation of acetyl phosphate from acetate and ATP. Can also catalyze the reverse reaction.</text>
</comment>
<dbReference type="InterPro" id="IPR023865">
    <property type="entry name" value="Aliphatic_acid_kinase_CS"/>
</dbReference>
<keyword evidence="8 9" id="KW-0460">Magnesium</keyword>
<dbReference type="RefSeq" id="WP_120355520.1">
    <property type="nucleotide sequence ID" value="NZ_RAQO01000007.1"/>
</dbReference>
<accession>A0A420E9Z7</accession>
<dbReference type="SUPFAM" id="SSF53067">
    <property type="entry name" value="Actin-like ATPase domain"/>
    <property type="match status" value="2"/>
</dbReference>
<evidence type="ECO:0000256" key="3">
    <source>
        <dbReference type="ARBA" id="ARBA00022679"/>
    </source>
</evidence>
<dbReference type="HAMAP" id="MF_00020">
    <property type="entry name" value="Acetate_kinase"/>
    <property type="match status" value="1"/>
</dbReference>
<feature type="binding site" evidence="9">
    <location>
        <position position="17"/>
    </location>
    <ligand>
        <name>ATP</name>
        <dbReference type="ChEBI" id="CHEBI:30616"/>
    </ligand>
</feature>
<feature type="binding site" evidence="9">
    <location>
        <position position="91"/>
    </location>
    <ligand>
        <name>substrate</name>
    </ligand>
</feature>
<feature type="active site" description="Proton donor/acceptor" evidence="9">
    <location>
        <position position="148"/>
    </location>
</feature>
<dbReference type="EMBL" id="RAQO01000007">
    <property type="protein sequence ID" value="RKF17495.1"/>
    <property type="molecule type" value="Genomic_DNA"/>
</dbReference>
<dbReference type="Pfam" id="PF00871">
    <property type="entry name" value="Acetate_kinase"/>
    <property type="match status" value="1"/>
</dbReference>
<dbReference type="GO" id="GO:0005829">
    <property type="term" value="C:cytosol"/>
    <property type="evidence" value="ECO:0007669"/>
    <property type="project" value="TreeGrafter"/>
</dbReference>
<comment type="subunit">
    <text evidence="9">Homodimer.</text>
</comment>
<feature type="site" description="Transition state stabilizer" evidence="9">
    <location>
        <position position="241"/>
    </location>
</feature>
<comment type="subcellular location">
    <subcellularLocation>
        <location evidence="9">Cytoplasm</location>
    </subcellularLocation>
</comment>
<dbReference type="UniPathway" id="UPA00340">
    <property type="reaction ID" value="UER00458"/>
</dbReference>
<keyword evidence="3 9" id="KW-0808">Transferase</keyword>
<comment type="caution">
    <text evidence="11">The sequence shown here is derived from an EMBL/GenBank/DDBJ whole genome shotgun (WGS) entry which is preliminary data.</text>
</comment>
<name>A0A420E9Z7_9ALTE</name>
<gene>
    <name evidence="9" type="primary">ackA</name>
    <name evidence="11" type="ORF">DBZ36_13705</name>
</gene>
<evidence type="ECO:0000256" key="1">
    <source>
        <dbReference type="ARBA" id="ARBA00008748"/>
    </source>
</evidence>
<dbReference type="NCBIfam" id="TIGR00016">
    <property type="entry name" value="ackA"/>
    <property type="match status" value="1"/>
</dbReference>
<proteinExistence type="inferred from homology"/>
<evidence type="ECO:0000256" key="8">
    <source>
        <dbReference type="ARBA" id="ARBA00022842"/>
    </source>
</evidence>
<comment type="catalytic activity">
    <reaction evidence="9">
        <text>acetate + ATP = acetyl phosphate + ADP</text>
        <dbReference type="Rhea" id="RHEA:11352"/>
        <dbReference type="ChEBI" id="CHEBI:22191"/>
        <dbReference type="ChEBI" id="CHEBI:30089"/>
        <dbReference type="ChEBI" id="CHEBI:30616"/>
        <dbReference type="ChEBI" id="CHEBI:456216"/>
        <dbReference type="EC" id="2.7.2.1"/>
    </reaction>
</comment>
<evidence type="ECO:0000313" key="11">
    <source>
        <dbReference type="EMBL" id="RKF17495.1"/>
    </source>
</evidence>
<evidence type="ECO:0000256" key="2">
    <source>
        <dbReference type="ARBA" id="ARBA00022490"/>
    </source>
</evidence>
<dbReference type="AlphaFoldDB" id="A0A420E9Z7"/>
<comment type="pathway">
    <text evidence="9">Metabolic intermediate biosynthesis; acetyl-CoA biosynthesis; acetyl-CoA from acetate: step 1/2.</text>
</comment>
<keyword evidence="5 9" id="KW-0547">Nucleotide-binding</keyword>
<feature type="binding site" evidence="9">
    <location>
        <begin position="283"/>
        <end position="285"/>
    </location>
    <ligand>
        <name>ATP</name>
        <dbReference type="ChEBI" id="CHEBI:30616"/>
    </ligand>
</feature>
<dbReference type="OrthoDB" id="9802453at2"/>
<evidence type="ECO:0000256" key="7">
    <source>
        <dbReference type="ARBA" id="ARBA00022840"/>
    </source>
</evidence>
<protein>
    <recommendedName>
        <fullName evidence="9">Acetate kinase</fullName>
        <ecNumber evidence="9">2.7.2.1</ecNumber>
    </recommendedName>
    <alternativeName>
        <fullName evidence="9">Acetokinase</fullName>
    </alternativeName>
</protein>
<keyword evidence="6 9" id="KW-0418">Kinase</keyword>
<feature type="binding site" evidence="9">
    <location>
        <begin position="332"/>
        <end position="336"/>
    </location>
    <ligand>
        <name>ATP</name>
        <dbReference type="ChEBI" id="CHEBI:30616"/>
    </ligand>
</feature>
<dbReference type="Gene3D" id="3.30.420.40">
    <property type="match status" value="2"/>
</dbReference>
<dbReference type="PRINTS" id="PR00471">
    <property type="entry name" value="ACETATEKNASE"/>
</dbReference>
<keyword evidence="7 9" id="KW-0067">ATP-binding</keyword>
<dbReference type="FunFam" id="3.30.420.40:FF:000041">
    <property type="entry name" value="Acetate kinase"/>
    <property type="match status" value="1"/>
</dbReference>
<comment type="cofactor">
    <cofactor evidence="9">
        <name>Mg(2+)</name>
        <dbReference type="ChEBI" id="CHEBI:18420"/>
    </cofactor>
    <cofactor evidence="9">
        <name>Mn(2+)</name>
        <dbReference type="ChEBI" id="CHEBI:29035"/>
    </cofactor>
    <text evidence="9">Mg(2+). Can also accept Mn(2+).</text>
</comment>
<feature type="site" description="Transition state stabilizer" evidence="9">
    <location>
        <position position="180"/>
    </location>
</feature>
<evidence type="ECO:0000256" key="9">
    <source>
        <dbReference type="HAMAP-Rule" id="MF_00020"/>
    </source>
</evidence>
<evidence type="ECO:0000256" key="10">
    <source>
        <dbReference type="RuleBase" id="RU003835"/>
    </source>
</evidence>
<keyword evidence="4 9" id="KW-0479">Metal-binding</keyword>
<dbReference type="PROSITE" id="PS01075">
    <property type="entry name" value="ACETATE_KINASE_1"/>
    <property type="match status" value="1"/>
</dbReference>
<reference evidence="11 12" key="1">
    <citation type="submission" date="2018-09" db="EMBL/GenBank/DDBJ databases">
        <authorList>
            <person name="Wang Z."/>
        </authorList>
    </citation>
    <scope>NUCLEOTIDE SEQUENCE [LARGE SCALE GENOMIC DNA]</scope>
    <source>
        <strain evidence="11 12">ALS 81</strain>
    </source>
</reference>
<organism evidence="11 12">
    <name type="scientific">Alginatibacterium sediminis</name>
    <dbReference type="NCBI Taxonomy" id="2164068"/>
    <lineage>
        <taxon>Bacteria</taxon>
        <taxon>Pseudomonadati</taxon>
        <taxon>Pseudomonadota</taxon>
        <taxon>Gammaproteobacteria</taxon>
        <taxon>Alteromonadales</taxon>
        <taxon>Alteromonadaceae</taxon>
        <taxon>Alginatibacterium</taxon>
    </lineage>
</organism>
<dbReference type="PANTHER" id="PTHR21060:SF21">
    <property type="entry name" value="ACETATE KINASE"/>
    <property type="match status" value="1"/>
</dbReference>
<dbReference type="CDD" id="cd24010">
    <property type="entry name" value="ASKHA_NBD_AcK_PK"/>
    <property type="match status" value="1"/>
</dbReference>
<dbReference type="PROSITE" id="PS01076">
    <property type="entry name" value="ACETATE_KINASE_2"/>
    <property type="match status" value="1"/>
</dbReference>
<dbReference type="EC" id="2.7.2.1" evidence="9"/>
<evidence type="ECO:0000256" key="4">
    <source>
        <dbReference type="ARBA" id="ARBA00022723"/>
    </source>
</evidence>
<evidence type="ECO:0000313" key="12">
    <source>
        <dbReference type="Proteomes" id="UP000286482"/>
    </source>
</evidence>
<evidence type="ECO:0000256" key="6">
    <source>
        <dbReference type="ARBA" id="ARBA00022777"/>
    </source>
</evidence>
<dbReference type="GO" id="GO:0006083">
    <property type="term" value="P:acetate metabolic process"/>
    <property type="evidence" value="ECO:0007669"/>
    <property type="project" value="TreeGrafter"/>
</dbReference>
<feature type="binding site" evidence="9">
    <location>
        <position position="10"/>
    </location>
    <ligand>
        <name>Mg(2+)</name>
        <dbReference type="ChEBI" id="CHEBI:18420"/>
    </ligand>
</feature>
<dbReference type="PANTHER" id="PTHR21060">
    <property type="entry name" value="ACETATE KINASE"/>
    <property type="match status" value="1"/>
</dbReference>
<sequence>MSNKLVLVLNCGSSSLKFAILDAISGDEKLSGLAECFNLEDARIKWKANGEKHSEKLGGYAAHREAIEFIVQKILVNHPEVLEQLIAVGHRVVHGGEKFTKSVVISQDVINGIEACSNLAPLHNPAALIGIRASQSCFPDLPMVAVFDTAFHQTMPEQSYLYALPYKLYREKGIRRYGMHGTSHLYVANEAAKMLGKEPAQTNVITAHLGNGASLCAVKGGVSVDTTMGLTPLEGLVMGTRSGDIDPAIIFHLVDREGYTLQEVNNMLTNQSGLMGLTETTSDCRFVEDGFIAGDEVATRAMNVFCYRLAKSIAAYAASMDGQLDALVFTGGIGENSAPVRAETVRRLSLLGFEIDNDANTKTCFGAEGEIGSATSRKILVIPTNEELVIASDAAALLA</sequence>
<feature type="binding site" evidence="9">
    <location>
        <begin position="208"/>
        <end position="212"/>
    </location>
    <ligand>
        <name>ATP</name>
        <dbReference type="ChEBI" id="CHEBI:30616"/>
    </ligand>
</feature>
<dbReference type="InterPro" id="IPR000890">
    <property type="entry name" value="Aliphatic_acid_kin_short-chain"/>
</dbReference>
<dbReference type="GO" id="GO:0000287">
    <property type="term" value="F:magnesium ion binding"/>
    <property type="evidence" value="ECO:0007669"/>
    <property type="project" value="UniProtKB-UniRule"/>
</dbReference>
<evidence type="ECO:0000256" key="5">
    <source>
        <dbReference type="ARBA" id="ARBA00022741"/>
    </source>
</evidence>
<keyword evidence="12" id="KW-1185">Reference proteome</keyword>
<dbReference type="PIRSF" id="PIRSF000722">
    <property type="entry name" value="Acetate_prop_kin"/>
    <property type="match status" value="1"/>
</dbReference>
<dbReference type="Proteomes" id="UP000286482">
    <property type="component" value="Unassembled WGS sequence"/>
</dbReference>
<dbReference type="InterPro" id="IPR043129">
    <property type="entry name" value="ATPase_NBD"/>
</dbReference>
<feature type="binding site" evidence="9">
    <location>
        <position position="386"/>
    </location>
    <ligand>
        <name>Mg(2+)</name>
        <dbReference type="ChEBI" id="CHEBI:18420"/>
    </ligand>
</feature>
<keyword evidence="2 9" id="KW-0963">Cytoplasm</keyword>
<dbReference type="GO" id="GO:0005524">
    <property type="term" value="F:ATP binding"/>
    <property type="evidence" value="ECO:0007669"/>
    <property type="project" value="UniProtKB-KW"/>
</dbReference>
<dbReference type="InterPro" id="IPR004372">
    <property type="entry name" value="Ac/propionate_kinase"/>
</dbReference>
<comment type="similarity">
    <text evidence="1 9 10">Belongs to the acetokinase family.</text>
</comment>
<dbReference type="GO" id="GO:0006085">
    <property type="term" value="P:acetyl-CoA biosynthetic process"/>
    <property type="evidence" value="ECO:0007669"/>
    <property type="project" value="UniProtKB-UniRule"/>
</dbReference>